<organism evidence="4 5">
    <name type="scientific">Methanosarcina mazei WWM610</name>
    <dbReference type="NCBI Taxonomy" id="1434117"/>
    <lineage>
        <taxon>Archaea</taxon>
        <taxon>Methanobacteriati</taxon>
        <taxon>Methanobacteriota</taxon>
        <taxon>Stenosarchaea group</taxon>
        <taxon>Methanomicrobia</taxon>
        <taxon>Methanosarcinales</taxon>
        <taxon>Methanosarcinaceae</taxon>
        <taxon>Methanosarcina</taxon>
    </lineage>
</organism>
<dbReference type="NCBIfam" id="TIGR03269">
    <property type="entry name" value="met_CoM_red_A2"/>
    <property type="match status" value="1"/>
</dbReference>
<dbReference type="Gene3D" id="3.40.50.300">
    <property type="entry name" value="P-loop containing nucleotide triphosphate hydrolases"/>
    <property type="match status" value="2"/>
</dbReference>
<name>A0A0E3LEQ0_METMZ</name>
<sequence length="537" mass="59641">MPVFIEVKNLTVDFDGLKALKNVNLKINEGEVVGILGKSGSGKTILMHVLRGTESFENISGEVIYHLARCEKCGYIERPSRVGQKCPVCGETLESFKADFIKLSLYDPVRKDITKRIAIMLQRTFALYGDERVLVNVINSLNEIGYKGDDAMKKAVELLEEVNLSHRMMHVARELSGGEKQRVVLARQLVRNPLLLLADEPTGTLDPMTAKLVHEAIIKAVKNYDMSMVLTSHWPEVIEKLADKAILLENGEVVQEGNPLEVSAVFMQSASMVRQDRNVLVGEPIIRVRNLSKRYISVDRGVVRAVDNISFEVKEGEIFGLVGVSGAGKTTTSKILMGILPPTSGEVEVRIGDEWVDMTKLGVDNKGRATKYMGFLHQEYGLYTHSSVIDNLTESISLDLPFELGVRKAVITLKAAGFEEDKAKSILPKMTDEMSEGERHRIALAQVLIKEPRIVIMDEPTGTMDPITKVAVTNSILKAREEIGETFVIVSHDMDFVNEICDRVALMRDGKIVDIGQPKNVLSQLTEEEKIKAAEEI</sequence>
<dbReference type="InterPro" id="IPR003593">
    <property type="entry name" value="AAA+_ATPase"/>
</dbReference>
<dbReference type="PROSITE" id="PS00211">
    <property type="entry name" value="ABC_TRANSPORTER_1"/>
    <property type="match status" value="1"/>
</dbReference>
<dbReference type="SUPFAM" id="SSF52540">
    <property type="entry name" value="P-loop containing nucleoside triphosphate hydrolases"/>
    <property type="match status" value="2"/>
</dbReference>
<feature type="domain" description="ABC transporter" evidence="3">
    <location>
        <begin position="286"/>
        <end position="534"/>
    </location>
</feature>
<dbReference type="Proteomes" id="UP000033058">
    <property type="component" value="Chromosome"/>
</dbReference>
<evidence type="ECO:0000259" key="3">
    <source>
        <dbReference type="PROSITE" id="PS50893"/>
    </source>
</evidence>
<feature type="domain" description="ABC transporter" evidence="3">
    <location>
        <begin position="5"/>
        <end position="275"/>
    </location>
</feature>
<dbReference type="RefSeq" id="WP_011032861.1">
    <property type="nucleotide sequence ID" value="NZ_CP009509.1"/>
</dbReference>
<dbReference type="AlphaFoldDB" id="A0A0E3LEQ0"/>
<dbReference type="GO" id="GO:0005524">
    <property type="term" value="F:ATP binding"/>
    <property type="evidence" value="ECO:0007669"/>
    <property type="project" value="UniProtKB-KW"/>
</dbReference>
<evidence type="ECO:0000313" key="4">
    <source>
        <dbReference type="EMBL" id="AKB39406.1"/>
    </source>
</evidence>
<protein>
    <submittedName>
        <fullName evidence="4">Methyl coenzyme M reductase system component A2</fullName>
    </submittedName>
</protein>
<dbReference type="InterPro" id="IPR027417">
    <property type="entry name" value="P-loop_NTPase"/>
</dbReference>
<dbReference type="SMART" id="SM00382">
    <property type="entry name" value="AAA"/>
    <property type="match status" value="2"/>
</dbReference>
<evidence type="ECO:0000256" key="1">
    <source>
        <dbReference type="ARBA" id="ARBA00022741"/>
    </source>
</evidence>
<reference evidence="4 5" key="1">
    <citation type="submission" date="2014-07" db="EMBL/GenBank/DDBJ databases">
        <title>Methanogenic archaea and the global carbon cycle.</title>
        <authorList>
            <person name="Henriksen J.R."/>
            <person name="Luke J."/>
            <person name="Reinhart S."/>
            <person name="Benedict M.N."/>
            <person name="Youngblut N.D."/>
            <person name="Metcalf M.E."/>
            <person name="Whitaker R.J."/>
            <person name="Metcalf W.W."/>
        </authorList>
    </citation>
    <scope>NUCLEOTIDE SEQUENCE [LARGE SCALE GENOMIC DNA]</scope>
    <source>
        <strain evidence="4 5">WWM610</strain>
    </source>
</reference>
<dbReference type="PATRIC" id="fig|1434117.4.peg.507"/>
<dbReference type="PANTHER" id="PTHR42764:SF2">
    <property type="entry name" value="ABC TRANSPORTER, ATP-BINDING PROTEIN"/>
    <property type="match status" value="1"/>
</dbReference>
<evidence type="ECO:0000313" key="5">
    <source>
        <dbReference type="Proteomes" id="UP000033058"/>
    </source>
</evidence>
<dbReference type="InterPro" id="IPR017871">
    <property type="entry name" value="ABC_transporter-like_CS"/>
</dbReference>
<accession>A0A0E3LEQ0</accession>
<dbReference type="PANTHER" id="PTHR42764">
    <property type="entry name" value="PHOSPHONATES UTILIZATION ATP-BINDING PROTEIN PHNK-RELATED"/>
    <property type="match status" value="1"/>
</dbReference>
<dbReference type="Pfam" id="PF00005">
    <property type="entry name" value="ABC_tran"/>
    <property type="match status" value="2"/>
</dbReference>
<dbReference type="FunFam" id="3.40.50.300:FF:002417">
    <property type="entry name" value="Methyl coenzyme M reductase system component A2"/>
    <property type="match status" value="1"/>
</dbReference>
<keyword evidence="2" id="KW-0067">ATP-binding</keyword>
<dbReference type="GO" id="GO:0016887">
    <property type="term" value="F:ATP hydrolysis activity"/>
    <property type="evidence" value="ECO:0007669"/>
    <property type="project" value="InterPro"/>
</dbReference>
<dbReference type="GO" id="GO:0019700">
    <property type="term" value="P:organic phosphonate catabolic process"/>
    <property type="evidence" value="ECO:0007669"/>
    <property type="project" value="TreeGrafter"/>
</dbReference>
<dbReference type="InterPro" id="IPR003439">
    <property type="entry name" value="ABC_transporter-like_ATP-bd"/>
</dbReference>
<dbReference type="InterPro" id="IPR017669">
    <property type="entry name" value="Me_Coenz_M_Rdtase_A2"/>
</dbReference>
<dbReference type="EMBL" id="CP009509">
    <property type="protein sequence ID" value="AKB39406.1"/>
    <property type="molecule type" value="Genomic_DNA"/>
</dbReference>
<proteinExistence type="predicted"/>
<gene>
    <name evidence="4" type="ORF">MSMAW_0415</name>
</gene>
<evidence type="ECO:0000256" key="2">
    <source>
        <dbReference type="ARBA" id="ARBA00022840"/>
    </source>
</evidence>
<dbReference type="GeneID" id="24850024"/>
<dbReference type="HOGENOM" id="CLU_000604_86_2_2"/>
<dbReference type="PROSITE" id="PS50893">
    <property type="entry name" value="ABC_TRANSPORTER_2"/>
    <property type="match status" value="2"/>
</dbReference>
<keyword evidence="1" id="KW-0547">Nucleotide-binding</keyword>